<evidence type="ECO:0000256" key="1">
    <source>
        <dbReference type="SAM" id="MobiDB-lite"/>
    </source>
</evidence>
<gene>
    <name evidence="2" type="ORF">ECRASSUSDP1_LOCUS11827</name>
</gene>
<sequence length="346" mass="40253">MNHKENKHGKDQKDKKLFTRRNINNSKIKRMISPDVPNRSMLGVDTKQMRHQRKSRCRNATPHLKGNQASNNPYQTTMQMISLKKKDNCQKKNKHQSGHKRSEIKRIMSPSRPTSSFNPATELASTMNTTPISNVGDNPSFIPKKMRKHAFINNQKTMGGNTLKDRKSNIPLSEKKRRLTRPTMTGVMSFKFQQGRNKKDKTPRKVEMPKIFEKKKTTRRERILSIDSKQKFLKEKTKSSSRTPLFSPIQKAIANMPFFGRNISPLIKHYKAKNKNKYNRTKPKKKLKLEMAKNIEENSRVNMRYLTRNNPENMSVMSSRAIKRLHDTVGNEVSRKDSNLSFVLSM</sequence>
<evidence type="ECO:0000313" key="3">
    <source>
        <dbReference type="Proteomes" id="UP001295684"/>
    </source>
</evidence>
<keyword evidence="3" id="KW-1185">Reference proteome</keyword>
<name>A0AAD1UKJ8_EUPCR</name>
<dbReference type="AlphaFoldDB" id="A0AAD1UKJ8"/>
<protein>
    <submittedName>
        <fullName evidence="2">Uncharacterized protein</fullName>
    </submittedName>
</protein>
<dbReference type="EMBL" id="CAMPGE010011701">
    <property type="protein sequence ID" value="CAI2370514.1"/>
    <property type="molecule type" value="Genomic_DNA"/>
</dbReference>
<dbReference type="Proteomes" id="UP001295684">
    <property type="component" value="Unassembled WGS sequence"/>
</dbReference>
<evidence type="ECO:0000313" key="2">
    <source>
        <dbReference type="EMBL" id="CAI2370514.1"/>
    </source>
</evidence>
<proteinExistence type="predicted"/>
<comment type="caution">
    <text evidence="2">The sequence shown here is derived from an EMBL/GenBank/DDBJ whole genome shotgun (WGS) entry which is preliminary data.</text>
</comment>
<reference evidence="2" key="1">
    <citation type="submission" date="2023-07" db="EMBL/GenBank/DDBJ databases">
        <authorList>
            <consortium name="AG Swart"/>
            <person name="Singh M."/>
            <person name="Singh A."/>
            <person name="Seah K."/>
            <person name="Emmerich C."/>
        </authorList>
    </citation>
    <scope>NUCLEOTIDE SEQUENCE</scope>
    <source>
        <strain evidence="2">DP1</strain>
    </source>
</reference>
<feature type="region of interest" description="Disordered" evidence="1">
    <location>
        <begin position="87"/>
        <end position="118"/>
    </location>
</feature>
<organism evidence="2 3">
    <name type="scientific">Euplotes crassus</name>
    <dbReference type="NCBI Taxonomy" id="5936"/>
    <lineage>
        <taxon>Eukaryota</taxon>
        <taxon>Sar</taxon>
        <taxon>Alveolata</taxon>
        <taxon>Ciliophora</taxon>
        <taxon>Intramacronucleata</taxon>
        <taxon>Spirotrichea</taxon>
        <taxon>Hypotrichia</taxon>
        <taxon>Euplotida</taxon>
        <taxon>Euplotidae</taxon>
        <taxon>Moneuplotes</taxon>
    </lineage>
</organism>
<feature type="region of interest" description="Disordered" evidence="1">
    <location>
        <begin position="1"/>
        <end position="72"/>
    </location>
</feature>
<feature type="compositionally biased region" description="Basic and acidic residues" evidence="1">
    <location>
        <begin position="8"/>
        <end position="17"/>
    </location>
</feature>
<accession>A0AAD1UKJ8</accession>